<dbReference type="InterPro" id="IPR051122">
    <property type="entry name" value="SDR_DHRS6-like"/>
</dbReference>
<evidence type="ECO:0000256" key="3">
    <source>
        <dbReference type="ARBA" id="ARBA00023027"/>
    </source>
</evidence>
<gene>
    <name evidence="4" type="ORF">ETSY2_40530</name>
</gene>
<dbReference type="Proteomes" id="UP000019140">
    <property type="component" value="Unassembled WGS sequence"/>
</dbReference>
<dbReference type="NCBIfam" id="NF004779">
    <property type="entry name" value="PRK06125.1"/>
    <property type="match status" value="1"/>
</dbReference>
<dbReference type="InterPro" id="IPR036291">
    <property type="entry name" value="NAD(P)-bd_dom_sf"/>
</dbReference>
<dbReference type="Gene3D" id="3.40.50.720">
    <property type="entry name" value="NAD(P)-binding Rossmann-like Domain"/>
    <property type="match status" value="1"/>
</dbReference>
<evidence type="ECO:0000256" key="2">
    <source>
        <dbReference type="ARBA" id="ARBA00023002"/>
    </source>
</evidence>
<evidence type="ECO:0000313" key="5">
    <source>
        <dbReference type="Proteomes" id="UP000019140"/>
    </source>
</evidence>
<dbReference type="PANTHER" id="PTHR43477:SF4">
    <property type="entry name" value="DEHYDROGENASE_REDUCTASE SDR FAMILY MEMBER 6"/>
    <property type="match status" value="1"/>
</dbReference>
<accession>W4LNS3</accession>
<dbReference type="Pfam" id="PF13561">
    <property type="entry name" value="adh_short_C2"/>
    <property type="match status" value="1"/>
</dbReference>
<dbReference type="EMBL" id="AZHX01001814">
    <property type="protein sequence ID" value="ETW99622.1"/>
    <property type="molecule type" value="Genomic_DNA"/>
</dbReference>
<name>W4LNS3_9BACT</name>
<evidence type="ECO:0000256" key="1">
    <source>
        <dbReference type="ARBA" id="ARBA00006484"/>
    </source>
</evidence>
<evidence type="ECO:0000313" key="4">
    <source>
        <dbReference type="EMBL" id="ETW99622.1"/>
    </source>
</evidence>
<dbReference type="SUPFAM" id="SSF51735">
    <property type="entry name" value="NAD(P)-binding Rossmann-fold domains"/>
    <property type="match status" value="1"/>
</dbReference>
<organism evidence="4 5">
    <name type="scientific">Candidatus Entotheonella gemina</name>
    <dbReference type="NCBI Taxonomy" id="1429439"/>
    <lineage>
        <taxon>Bacteria</taxon>
        <taxon>Pseudomonadati</taxon>
        <taxon>Nitrospinota/Tectimicrobiota group</taxon>
        <taxon>Candidatus Tectimicrobiota</taxon>
        <taxon>Candidatus Entotheonellia</taxon>
        <taxon>Candidatus Entotheonellales</taxon>
        <taxon>Candidatus Entotheonellaceae</taxon>
        <taxon>Candidatus Entotheonella</taxon>
    </lineage>
</organism>
<proteinExistence type="inferred from homology"/>
<dbReference type="PANTHER" id="PTHR43477">
    <property type="entry name" value="DIHYDROANTICAPSIN 7-DEHYDROGENASE"/>
    <property type="match status" value="1"/>
</dbReference>
<keyword evidence="2" id="KW-0560">Oxidoreductase</keyword>
<dbReference type="AlphaFoldDB" id="W4LNS3"/>
<keyword evidence="5" id="KW-1185">Reference proteome</keyword>
<reference evidence="4 5" key="1">
    <citation type="journal article" date="2014" name="Nature">
        <title>An environmental bacterial taxon with a large and distinct metabolic repertoire.</title>
        <authorList>
            <person name="Wilson M.C."/>
            <person name="Mori T."/>
            <person name="Ruckert C."/>
            <person name="Uria A.R."/>
            <person name="Helf M.J."/>
            <person name="Takada K."/>
            <person name="Gernert C."/>
            <person name="Steffens U.A."/>
            <person name="Heycke N."/>
            <person name="Schmitt S."/>
            <person name="Rinke C."/>
            <person name="Helfrich E.J."/>
            <person name="Brachmann A.O."/>
            <person name="Gurgui C."/>
            <person name="Wakimoto T."/>
            <person name="Kracht M."/>
            <person name="Crusemann M."/>
            <person name="Hentschel U."/>
            <person name="Abe I."/>
            <person name="Matsunaga S."/>
            <person name="Kalinowski J."/>
            <person name="Takeyama H."/>
            <person name="Piel J."/>
        </authorList>
    </citation>
    <scope>NUCLEOTIDE SEQUENCE [LARGE SCALE GENOMIC DNA]</scope>
    <source>
        <strain evidence="5">TSY2</strain>
    </source>
</reference>
<dbReference type="GO" id="GO:0016491">
    <property type="term" value="F:oxidoreductase activity"/>
    <property type="evidence" value="ECO:0007669"/>
    <property type="project" value="UniProtKB-KW"/>
</dbReference>
<dbReference type="HOGENOM" id="CLU_010194_1_2_7"/>
<dbReference type="PRINTS" id="PR00081">
    <property type="entry name" value="GDHRDH"/>
</dbReference>
<dbReference type="PATRIC" id="fig|1429439.4.peg.6824"/>
<comment type="similarity">
    <text evidence="1">Belongs to the short-chain dehydrogenases/reductases (SDR) family.</text>
</comment>
<dbReference type="InterPro" id="IPR002347">
    <property type="entry name" value="SDR_fam"/>
</dbReference>
<protein>
    <submittedName>
        <fullName evidence="4">Short-chain dehydrogenase</fullName>
    </submittedName>
</protein>
<comment type="caution">
    <text evidence="4">The sequence shown here is derived from an EMBL/GenBank/DDBJ whole genome shotgun (WGS) entry which is preliminary data.</text>
</comment>
<sequence>MDLELTGKTVLITGASKGIGRACADAFAAEGANLHIVSRTEADLKRAAEEIRSRHQVAVTVHARDLSVSRNVDELFEATSDIDILINNAGAIPGGSIDKIDEATWREAWDLKVFGYINMTRRYLAAMRERGSGVIVNDIGTGGDRVSYDYIAGAGGNASLMAFTRAIGGRSIHFGVRVVGVNPGPVETDRIQTAMQVWAEAEFGDPGKASEFYANWPMQRFAKPEEVADLIVFLASARASYISGTIFTIDGGKNSDNMIL</sequence>
<keyword evidence="3" id="KW-0520">NAD</keyword>